<dbReference type="EMBL" id="JACAGC010000020">
    <property type="protein sequence ID" value="KAF6298890.1"/>
    <property type="molecule type" value="Genomic_DNA"/>
</dbReference>
<gene>
    <name evidence="2" type="ORF">mRhiFer1_008932</name>
</gene>
<dbReference type="AlphaFoldDB" id="A0A7J7TEK9"/>
<name>A0A7J7TEK9_RHIFE</name>
<evidence type="ECO:0000256" key="1">
    <source>
        <dbReference type="SAM" id="MobiDB-lite"/>
    </source>
</evidence>
<accession>A0A7J7TEK9</accession>
<feature type="compositionally biased region" description="Basic and acidic residues" evidence="1">
    <location>
        <begin position="47"/>
        <end position="61"/>
    </location>
</feature>
<feature type="region of interest" description="Disordered" evidence="1">
    <location>
        <begin position="1"/>
        <end position="101"/>
    </location>
</feature>
<proteinExistence type="predicted"/>
<comment type="caution">
    <text evidence="2">The sequence shown here is derived from an EMBL/GenBank/DDBJ whole genome shotgun (WGS) entry which is preliminary data.</text>
</comment>
<evidence type="ECO:0000313" key="2">
    <source>
        <dbReference type="EMBL" id="KAF6298890.1"/>
    </source>
</evidence>
<organism evidence="2 3">
    <name type="scientific">Rhinolophus ferrumequinum</name>
    <name type="common">Greater horseshoe bat</name>
    <dbReference type="NCBI Taxonomy" id="59479"/>
    <lineage>
        <taxon>Eukaryota</taxon>
        <taxon>Metazoa</taxon>
        <taxon>Chordata</taxon>
        <taxon>Craniata</taxon>
        <taxon>Vertebrata</taxon>
        <taxon>Euteleostomi</taxon>
        <taxon>Mammalia</taxon>
        <taxon>Eutheria</taxon>
        <taxon>Laurasiatheria</taxon>
        <taxon>Chiroptera</taxon>
        <taxon>Yinpterochiroptera</taxon>
        <taxon>Rhinolophoidea</taxon>
        <taxon>Rhinolophidae</taxon>
        <taxon>Rhinolophinae</taxon>
        <taxon>Rhinolophus</taxon>
    </lineage>
</organism>
<sequence length="144" mass="14525">MQLLLWFKGPLAPAPPHPGVAGSPQDGGERGGQRWAGRRGSPGFGRPGEESARSSHSRDTEAGASTPPAPTAEGKAGTAVLQAQGAGWGSEGAGREAGARRGLQVPACPAALTRPLLPLKGSGNRSRRVAAAFALPPRLGGQEP</sequence>
<dbReference type="Proteomes" id="UP000585614">
    <property type="component" value="Unassembled WGS sequence"/>
</dbReference>
<reference evidence="2 3" key="1">
    <citation type="journal article" date="2020" name="Nature">
        <title>Six reference-quality genomes reveal evolution of bat adaptations.</title>
        <authorList>
            <person name="Jebb D."/>
            <person name="Huang Z."/>
            <person name="Pippel M."/>
            <person name="Hughes G.M."/>
            <person name="Lavrichenko K."/>
            <person name="Devanna P."/>
            <person name="Winkler S."/>
            <person name="Jermiin L.S."/>
            <person name="Skirmuntt E.C."/>
            <person name="Katzourakis A."/>
            <person name="Burkitt-Gray L."/>
            <person name="Ray D.A."/>
            <person name="Sullivan K.A.M."/>
            <person name="Roscito J.G."/>
            <person name="Kirilenko B.M."/>
            <person name="Davalos L.M."/>
            <person name="Corthals A.P."/>
            <person name="Power M.L."/>
            <person name="Jones G."/>
            <person name="Ransome R.D."/>
            <person name="Dechmann D.K.N."/>
            <person name="Locatelli A.G."/>
            <person name="Puechmaille S.J."/>
            <person name="Fedrigo O."/>
            <person name="Jarvis E.D."/>
            <person name="Hiller M."/>
            <person name="Vernes S.C."/>
            <person name="Myers E.W."/>
            <person name="Teeling E.C."/>
        </authorList>
    </citation>
    <scope>NUCLEOTIDE SEQUENCE [LARGE SCALE GENOMIC DNA]</scope>
    <source>
        <strain evidence="2">MRhiFer1</strain>
        <tissue evidence="2">Lung</tissue>
    </source>
</reference>
<protein>
    <submittedName>
        <fullName evidence="2">Uncharacterized protein</fullName>
    </submittedName>
</protein>
<evidence type="ECO:0000313" key="3">
    <source>
        <dbReference type="Proteomes" id="UP000585614"/>
    </source>
</evidence>